<gene>
    <name evidence="7" type="ORF">ACFQ21_25700</name>
</gene>
<keyword evidence="3" id="KW-0812">Transmembrane</keyword>
<dbReference type="Gene3D" id="1.20.1600.10">
    <property type="entry name" value="Outer membrane efflux proteins (OEP)"/>
    <property type="match status" value="1"/>
</dbReference>
<accession>A0ABW3KBB3</accession>
<keyword evidence="4" id="KW-0472">Membrane</keyword>
<feature type="signal peptide" evidence="6">
    <location>
        <begin position="1"/>
        <end position="18"/>
    </location>
</feature>
<keyword evidence="2" id="KW-1134">Transmembrane beta strand</keyword>
<dbReference type="PANTHER" id="PTHR30026">
    <property type="entry name" value="OUTER MEMBRANE PROTEIN TOLC"/>
    <property type="match status" value="1"/>
</dbReference>
<dbReference type="InterPro" id="IPR051906">
    <property type="entry name" value="TolC-like"/>
</dbReference>
<proteinExistence type="predicted"/>
<keyword evidence="8" id="KW-1185">Reference proteome</keyword>
<evidence type="ECO:0000313" key="8">
    <source>
        <dbReference type="Proteomes" id="UP001597112"/>
    </source>
</evidence>
<dbReference type="RefSeq" id="WP_377584345.1">
    <property type="nucleotide sequence ID" value="NZ_JBHTKA010000013.1"/>
</dbReference>
<dbReference type="EMBL" id="JBHTKA010000013">
    <property type="protein sequence ID" value="MFD1002746.1"/>
    <property type="molecule type" value="Genomic_DNA"/>
</dbReference>
<name>A0ABW3KBB3_9BACT</name>
<evidence type="ECO:0000256" key="3">
    <source>
        <dbReference type="ARBA" id="ARBA00022692"/>
    </source>
</evidence>
<evidence type="ECO:0000256" key="6">
    <source>
        <dbReference type="SAM" id="SignalP"/>
    </source>
</evidence>
<organism evidence="7 8">
    <name type="scientific">Ohtaekwangia kribbensis</name>
    <dbReference type="NCBI Taxonomy" id="688913"/>
    <lineage>
        <taxon>Bacteria</taxon>
        <taxon>Pseudomonadati</taxon>
        <taxon>Bacteroidota</taxon>
        <taxon>Cytophagia</taxon>
        <taxon>Cytophagales</taxon>
        <taxon>Fulvivirgaceae</taxon>
        <taxon>Ohtaekwangia</taxon>
    </lineage>
</organism>
<protein>
    <submittedName>
        <fullName evidence="7">TolC family protein</fullName>
    </submittedName>
</protein>
<evidence type="ECO:0000256" key="5">
    <source>
        <dbReference type="ARBA" id="ARBA00023237"/>
    </source>
</evidence>
<dbReference type="PANTHER" id="PTHR30026:SF20">
    <property type="entry name" value="OUTER MEMBRANE PROTEIN TOLC"/>
    <property type="match status" value="1"/>
</dbReference>
<evidence type="ECO:0000256" key="2">
    <source>
        <dbReference type="ARBA" id="ARBA00022452"/>
    </source>
</evidence>
<evidence type="ECO:0000313" key="7">
    <source>
        <dbReference type="EMBL" id="MFD1002746.1"/>
    </source>
</evidence>
<keyword evidence="5" id="KW-0998">Cell outer membrane</keyword>
<reference evidence="8" key="1">
    <citation type="journal article" date="2019" name="Int. J. Syst. Evol. Microbiol.">
        <title>The Global Catalogue of Microorganisms (GCM) 10K type strain sequencing project: providing services to taxonomists for standard genome sequencing and annotation.</title>
        <authorList>
            <consortium name="The Broad Institute Genomics Platform"/>
            <consortium name="The Broad Institute Genome Sequencing Center for Infectious Disease"/>
            <person name="Wu L."/>
            <person name="Ma J."/>
        </authorList>
    </citation>
    <scope>NUCLEOTIDE SEQUENCE [LARGE SCALE GENOMIC DNA]</scope>
    <source>
        <strain evidence="8">CCUG 58938</strain>
    </source>
</reference>
<evidence type="ECO:0000256" key="4">
    <source>
        <dbReference type="ARBA" id="ARBA00023136"/>
    </source>
</evidence>
<sequence>MKYIPIVFILAGVMTAHAQDAALTLNDAIQQALDKHPAVEAARLETSRLTILERTAFELPKTDVSLLYGQYNSIQRGDNNLTISQSIPFPAVFVGQKTVNKAMTKAAMQQEIVSKNELVFLVKQTFNQLLHLKALHECLAEQDSLLTALLHVAEIQYKTGEATLLTVTMTETQLMEVKNLRARSESDKQIALNHLQRLCQSPSITDIAGSLETFTSPGYIGSLTIDTNPSVVLSRQQIEVADSYRSVEVSRIMPDLRVAYFNQSLIGMQNVNGQDQYFDSHKRFQGFGIGLSFPLWLAPHIARVKAAVLSTTIARKQRESLVLSINQQYDAALQELSKNNTSLTYYREYALKSAALLAAQSQQAFRSGEVDQATVLLNVKQSLAIREGYLNALQQYNQSVITIDYLTGNL</sequence>
<keyword evidence="6" id="KW-0732">Signal</keyword>
<dbReference type="SUPFAM" id="SSF56954">
    <property type="entry name" value="Outer membrane efflux proteins (OEP)"/>
    <property type="match status" value="1"/>
</dbReference>
<dbReference type="Proteomes" id="UP001597112">
    <property type="component" value="Unassembled WGS sequence"/>
</dbReference>
<feature type="chain" id="PRO_5047501843" evidence="6">
    <location>
        <begin position="19"/>
        <end position="410"/>
    </location>
</feature>
<evidence type="ECO:0000256" key="1">
    <source>
        <dbReference type="ARBA" id="ARBA00004442"/>
    </source>
</evidence>
<comment type="subcellular location">
    <subcellularLocation>
        <location evidence="1">Cell outer membrane</location>
    </subcellularLocation>
</comment>
<comment type="caution">
    <text evidence="7">The sequence shown here is derived from an EMBL/GenBank/DDBJ whole genome shotgun (WGS) entry which is preliminary data.</text>
</comment>